<proteinExistence type="inferred from homology"/>
<evidence type="ECO:0000256" key="1">
    <source>
        <dbReference type="ARBA" id="ARBA00010641"/>
    </source>
</evidence>
<dbReference type="InterPro" id="IPR007630">
    <property type="entry name" value="RNA_pol_sigma70_r4"/>
</dbReference>
<dbReference type="SUPFAM" id="SSF88659">
    <property type="entry name" value="Sigma3 and sigma4 domains of RNA polymerase sigma factors"/>
    <property type="match status" value="1"/>
</dbReference>
<keyword evidence="10" id="KW-1185">Reference proteome</keyword>
<evidence type="ECO:0000256" key="4">
    <source>
        <dbReference type="ARBA" id="ARBA00023125"/>
    </source>
</evidence>
<dbReference type="RefSeq" id="WP_316002133.1">
    <property type="nucleotide sequence ID" value="NZ_JAWDIU010000008.1"/>
</dbReference>
<dbReference type="NCBIfam" id="TIGR02937">
    <property type="entry name" value="sigma70-ECF"/>
    <property type="match status" value="1"/>
</dbReference>
<dbReference type="Pfam" id="PF04542">
    <property type="entry name" value="Sigma70_r2"/>
    <property type="match status" value="1"/>
</dbReference>
<dbReference type="Gene3D" id="1.10.1740.10">
    <property type="match status" value="1"/>
</dbReference>
<dbReference type="PANTHER" id="PTHR43133">
    <property type="entry name" value="RNA POLYMERASE ECF-TYPE SIGMA FACTO"/>
    <property type="match status" value="1"/>
</dbReference>
<evidence type="ECO:0000256" key="5">
    <source>
        <dbReference type="ARBA" id="ARBA00023163"/>
    </source>
</evidence>
<dbReference type="InterPro" id="IPR014284">
    <property type="entry name" value="RNA_pol_sigma-70_dom"/>
</dbReference>
<organism evidence="9 10">
    <name type="scientific">Microbacterium algihabitans</name>
    <dbReference type="NCBI Taxonomy" id="3075992"/>
    <lineage>
        <taxon>Bacteria</taxon>
        <taxon>Bacillati</taxon>
        <taxon>Actinomycetota</taxon>
        <taxon>Actinomycetes</taxon>
        <taxon>Micrococcales</taxon>
        <taxon>Microbacteriaceae</taxon>
        <taxon>Microbacterium</taxon>
    </lineage>
</organism>
<keyword evidence="2 6" id="KW-0805">Transcription regulation</keyword>
<feature type="domain" description="RNA polymerase sigma-70 region 4" evidence="8">
    <location>
        <begin position="141"/>
        <end position="189"/>
    </location>
</feature>
<evidence type="ECO:0000259" key="8">
    <source>
        <dbReference type="Pfam" id="PF04545"/>
    </source>
</evidence>
<accession>A0ABU3S0F6</accession>
<dbReference type="InterPro" id="IPR013325">
    <property type="entry name" value="RNA_pol_sigma_r2"/>
</dbReference>
<dbReference type="InterPro" id="IPR013324">
    <property type="entry name" value="RNA_pol_sigma_r3/r4-like"/>
</dbReference>
<evidence type="ECO:0000259" key="7">
    <source>
        <dbReference type="Pfam" id="PF04542"/>
    </source>
</evidence>
<dbReference type="PANTHER" id="PTHR43133:SF66">
    <property type="entry name" value="ECF RNA POLYMERASE SIGMA FACTOR SIGK"/>
    <property type="match status" value="1"/>
</dbReference>
<dbReference type="InterPro" id="IPR007627">
    <property type="entry name" value="RNA_pol_sigma70_r2"/>
</dbReference>
<evidence type="ECO:0000256" key="3">
    <source>
        <dbReference type="ARBA" id="ARBA00023082"/>
    </source>
</evidence>
<dbReference type="EMBL" id="JAWDIU010000008">
    <property type="protein sequence ID" value="MDU0328540.1"/>
    <property type="molecule type" value="Genomic_DNA"/>
</dbReference>
<dbReference type="Proteomes" id="UP001256673">
    <property type="component" value="Unassembled WGS sequence"/>
</dbReference>
<comment type="similarity">
    <text evidence="1 6">Belongs to the sigma-70 factor family. ECF subfamily.</text>
</comment>
<feature type="domain" description="RNA polymerase sigma-70 region 2" evidence="7">
    <location>
        <begin position="42"/>
        <end position="102"/>
    </location>
</feature>
<reference evidence="9 10" key="1">
    <citation type="submission" date="2023-09" db="EMBL/GenBank/DDBJ databases">
        <title>Microbacterium fusihabitans sp. nov., Microbacterium phycihabitans sp. nov., and Microbacterium cervinum sp. nov., isolated from dried seaweeds of beach.</title>
        <authorList>
            <person name="Lee S.D."/>
        </authorList>
    </citation>
    <scope>NUCLEOTIDE SEQUENCE [LARGE SCALE GENOMIC DNA]</scope>
    <source>
        <strain evidence="9 10">KSW2-21</strain>
    </source>
</reference>
<name>A0ABU3S0F6_9MICO</name>
<protein>
    <recommendedName>
        <fullName evidence="6">RNA polymerase sigma factor</fullName>
    </recommendedName>
</protein>
<comment type="caution">
    <text evidence="9">The sequence shown here is derived from an EMBL/GenBank/DDBJ whole genome shotgun (WGS) entry which is preliminary data.</text>
</comment>
<evidence type="ECO:0000256" key="2">
    <source>
        <dbReference type="ARBA" id="ARBA00023015"/>
    </source>
</evidence>
<dbReference type="CDD" id="cd06171">
    <property type="entry name" value="Sigma70_r4"/>
    <property type="match status" value="1"/>
</dbReference>
<keyword evidence="3 6" id="KW-0731">Sigma factor</keyword>
<keyword evidence="5 6" id="KW-0804">Transcription</keyword>
<dbReference type="Gene3D" id="1.10.10.10">
    <property type="entry name" value="Winged helix-like DNA-binding domain superfamily/Winged helix DNA-binding domain"/>
    <property type="match status" value="1"/>
</dbReference>
<gene>
    <name evidence="9" type="ORF">RWH43_17405</name>
</gene>
<dbReference type="InterPro" id="IPR000838">
    <property type="entry name" value="RNA_pol_sigma70_ECF_CS"/>
</dbReference>
<evidence type="ECO:0000313" key="9">
    <source>
        <dbReference type="EMBL" id="MDU0328540.1"/>
    </source>
</evidence>
<dbReference type="InterPro" id="IPR039425">
    <property type="entry name" value="RNA_pol_sigma-70-like"/>
</dbReference>
<evidence type="ECO:0000313" key="10">
    <source>
        <dbReference type="Proteomes" id="UP001256673"/>
    </source>
</evidence>
<dbReference type="Pfam" id="PF04545">
    <property type="entry name" value="Sigma70_r4"/>
    <property type="match status" value="1"/>
</dbReference>
<evidence type="ECO:0000256" key="6">
    <source>
        <dbReference type="RuleBase" id="RU000716"/>
    </source>
</evidence>
<sequence>MAEELRRCDQQRDTASTQLSGLMLAVATGDTAAFARVYDLTAAQVFAVTIRVLKNRALAEEVLQEVYLYVWQNSSKFVATRGTVGAWISIIAHRRAVDSVRATEASGKRDWREGTRLAQGDVDDSYDRVDNHAELQHLTDALSRLSAEQRQYLDLAYGAGLSQAGIAAHTGVPLGTVKSRTRSALRELRRCLHNNPVFGTD</sequence>
<dbReference type="PROSITE" id="PS01063">
    <property type="entry name" value="SIGMA70_ECF"/>
    <property type="match status" value="1"/>
</dbReference>
<keyword evidence="4 6" id="KW-0238">DNA-binding</keyword>
<dbReference type="InterPro" id="IPR036388">
    <property type="entry name" value="WH-like_DNA-bd_sf"/>
</dbReference>
<dbReference type="SUPFAM" id="SSF88946">
    <property type="entry name" value="Sigma2 domain of RNA polymerase sigma factors"/>
    <property type="match status" value="1"/>
</dbReference>